<sequence>MEIPLWAQDAPGFDPAIGQSAPGLTPCLVEGARGAVIVLPGGGYAMRADHEGLPVAEMLNRAGISAFVLSYRVAPYRDPVPLLDVRRALRLVRHHRAQLGIERVGVLGFSAGGHLAGCAALLEDGWAGDPQSDDPVERESARPDAAVLCYPVVTGLEHAHRGSFENLLGGRADDPNELRRLSLELRAGPHAPPCFLWHTADDGSVPVENSLMLAAALRRNGTPFSLHIYPHGRHGLGLAQGVAQAEAWPDECVRFLRGAGL</sequence>
<evidence type="ECO:0000259" key="2">
    <source>
        <dbReference type="Pfam" id="PF20434"/>
    </source>
</evidence>
<dbReference type="Pfam" id="PF20434">
    <property type="entry name" value="BD-FAE"/>
    <property type="match status" value="1"/>
</dbReference>
<proteinExistence type="predicted"/>
<dbReference type="SUPFAM" id="SSF53474">
    <property type="entry name" value="alpha/beta-Hydrolases"/>
    <property type="match status" value="1"/>
</dbReference>
<reference evidence="3" key="2">
    <citation type="journal article" date="2021" name="PeerJ">
        <title>Extensive microbial diversity within the chicken gut microbiome revealed by metagenomics and culture.</title>
        <authorList>
            <person name="Gilroy R."/>
            <person name="Ravi A."/>
            <person name="Getino M."/>
            <person name="Pursley I."/>
            <person name="Horton D.L."/>
            <person name="Alikhan N.F."/>
            <person name="Baker D."/>
            <person name="Gharbi K."/>
            <person name="Hall N."/>
            <person name="Watson M."/>
            <person name="Adriaenssens E.M."/>
            <person name="Foster-Nyarko E."/>
            <person name="Jarju S."/>
            <person name="Secka A."/>
            <person name="Antonio M."/>
            <person name="Oren A."/>
            <person name="Chaudhuri R.R."/>
            <person name="La Ragione R."/>
            <person name="Hildebrand F."/>
            <person name="Pallen M.J."/>
        </authorList>
    </citation>
    <scope>NUCLEOTIDE SEQUENCE</scope>
    <source>
        <strain evidence="3">ChiSxjej2B14-6234</strain>
    </source>
</reference>
<evidence type="ECO:0000313" key="4">
    <source>
        <dbReference type="Proteomes" id="UP000886887"/>
    </source>
</evidence>
<dbReference type="InterPro" id="IPR050300">
    <property type="entry name" value="GDXG_lipolytic_enzyme"/>
</dbReference>
<name>A0A9D0ZAK7_9FIRM</name>
<dbReference type="InterPro" id="IPR049492">
    <property type="entry name" value="BD-FAE-like_dom"/>
</dbReference>
<organism evidence="3 4">
    <name type="scientific">Candidatus Onthenecus intestinigallinarum</name>
    <dbReference type="NCBI Taxonomy" id="2840875"/>
    <lineage>
        <taxon>Bacteria</taxon>
        <taxon>Bacillati</taxon>
        <taxon>Bacillota</taxon>
        <taxon>Clostridia</taxon>
        <taxon>Eubacteriales</taxon>
        <taxon>Candidatus Onthenecus</taxon>
    </lineage>
</organism>
<dbReference type="GO" id="GO:0016787">
    <property type="term" value="F:hydrolase activity"/>
    <property type="evidence" value="ECO:0007669"/>
    <property type="project" value="UniProtKB-KW"/>
</dbReference>
<dbReference type="Proteomes" id="UP000886887">
    <property type="component" value="Unassembled WGS sequence"/>
</dbReference>
<dbReference type="Gene3D" id="3.40.50.1820">
    <property type="entry name" value="alpha/beta hydrolase"/>
    <property type="match status" value="1"/>
</dbReference>
<keyword evidence="1 3" id="KW-0378">Hydrolase</keyword>
<accession>A0A9D0ZAK7</accession>
<dbReference type="AlphaFoldDB" id="A0A9D0ZAK7"/>
<dbReference type="PANTHER" id="PTHR48081">
    <property type="entry name" value="AB HYDROLASE SUPERFAMILY PROTEIN C4A8.06C"/>
    <property type="match status" value="1"/>
</dbReference>
<evidence type="ECO:0000256" key="1">
    <source>
        <dbReference type="ARBA" id="ARBA00022801"/>
    </source>
</evidence>
<feature type="domain" description="BD-FAE-like" evidence="2">
    <location>
        <begin position="34"/>
        <end position="217"/>
    </location>
</feature>
<gene>
    <name evidence="3" type="ORF">IAB73_07445</name>
</gene>
<protein>
    <submittedName>
        <fullName evidence="3">Alpha/beta hydrolase</fullName>
    </submittedName>
</protein>
<comment type="caution">
    <text evidence="3">The sequence shown here is derived from an EMBL/GenBank/DDBJ whole genome shotgun (WGS) entry which is preliminary data.</text>
</comment>
<dbReference type="PANTHER" id="PTHR48081:SF6">
    <property type="entry name" value="PEPTIDASE S9 PROLYL OLIGOPEPTIDASE CATALYTIC DOMAIN-CONTAINING PROTEIN"/>
    <property type="match status" value="1"/>
</dbReference>
<dbReference type="EMBL" id="DVFJ01000027">
    <property type="protein sequence ID" value="HIQ72023.1"/>
    <property type="molecule type" value="Genomic_DNA"/>
</dbReference>
<evidence type="ECO:0000313" key="3">
    <source>
        <dbReference type="EMBL" id="HIQ72023.1"/>
    </source>
</evidence>
<reference evidence="3" key="1">
    <citation type="submission" date="2020-10" db="EMBL/GenBank/DDBJ databases">
        <authorList>
            <person name="Gilroy R."/>
        </authorList>
    </citation>
    <scope>NUCLEOTIDE SEQUENCE</scope>
    <source>
        <strain evidence="3">ChiSxjej2B14-6234</strain>
    </source>
</reference>
<dbReference type="InterPro" id="IPR029058">
    <property type="entry name" value="AB_hydrolase_fold"/>
</dbReference>